<sequence>MCSPREWSETNVYHCYNQTGPVQFEGFRPPVPPQVLIVKEVVESMSFPVTLMDITGLSQFRKDGHPSIYSSVLSNEEKKHPEKFGDCSHWCLPGVPDTWNELLYVTLLFMGFTK</sequence>
<organism evidence="3">
    <name type="scientific">Picea sitchensis</name>
    <name type="common">Sitka spruce</name>
    <name type="synonym">Pinus sitchensis</name>
    <dbReference type="NCBI Taxonomy" id="3332"/>
    <lineage>
        <taxon>Eukaryota</taxon>
        <taxon>Viridiplantae</taxon>
        <taxon>Streptophyta</taxon>
        <taxon>Embryophyta</taxon>
        <taxon>Tracheophyta</taxon>
        <taxon>Spermatophyta</taxon>
        <taxon>Pinopsida</taxon>
        <taxon>Pinidae</taxon>
        <taxon>Conifers I</taxon>
        <taxon>Pinales</taxon>
        <taxon>Pinaceae</taxon>
        <taxon>Picea</taxon>
    </lineage>
</organism>
<dbReference type="AlphaFoldDB" id="A9NU98"/>
<reference evidence="3" key="1">
    <citation type="journal article" date="2008" name="BMC Genomics">
        <title>A conifer genomics resource of 200,000 spruce (Picea spp.) ESTs and 6,464 high-quality, sequence-finished full-length cDNAs for Sitka spruce (Picea sitchensis).</title>
        <authorList>
            <person name="Ralph S.G."/>
            <person name="Chun H.J."/>
            <person name="Kolosova N."/>
            <person name="Cooper D."/>
            <person name="Oddy C."/>
            <person name="Ritland C.E."/>
            <person name="Kirkpatrick R."/>
            <person name="Moore R."/>
            <person name="Barber S."/>
            <person name="Holt R.A."/>
            <person name="Jones S.J."/>
            <person name="Marra M.A."/>
            <person name="Douglas C.J."/>
            <person name="Ritland K."/>
            <person name="Bohlmann J."/>
        </authorList>
    </citation>
    <scope>NUCLEOTIDE SEQUENCE</scope>
    <source>
        <tissue evidence="3">Bark</tissue>
    </source>
</reference>
<dbReference type="GO" id="GO:0016413">
    <property type="term" value="F:O-acetyltransferase activity"/>
    <property type="evidence" value="ECO:0007669"/>
    <property type="project" value="InterPro"/>
</dbReference>
<dbReference type="InterPro" id="IPR029962">
    <property type="entry name" value="TBL"/>
</dbReference>
<protein>
    <recommendedName>
        <fullName evidence="2">Trichome birefringence-like C-terminal domain-containing protein</fullName>
    </recommendedName>
</protein>
<dbReference type="OMA" id="RTRGNCH"/>
<dbReference type="InterPro" id="IPR026057">
    <property type="entry name" value="TBL_C"/>
</dbReference>
<comment type="similarity">
    <text evidence="1">Belongs to the PC-esterase family. TBL subfamily.</text>
</comment>
<evidence type="ECO:0000256" key="1">
    <source>
        <dbReference type="ARBA" id="ARBA00007727"/>
    </source>
</evidence>
<name>A9NU98_PICSI</name>
<dbReference type="Pfam" id="PF13839">
    <property type="entry name" value="PC-Esterase"/>
    <property type="match status" value="1"/>
</dbReference>
<feature type="domain" description="Trichome birefringence-like C-terminal" evidence="2">
    <location>
        <begin position="5"/>
        <end position="104"/>
    </location>
</feature>
<dbReference type="EMBL" id="EF084900">
    <property type="protein sequence ID" value="ABK24209.1"/>
    <property type="molecule type" value="mRNA"/>
</dbReference>
<evidence type="ECO:0000313" key="3">
    <source>
        <dbReference type="EMBL" id="ABK24209.1"/>
    </source>
</evidence>
<dbReference type="GO" id="GO:0005794">
    <property type="term" value="C:Golgi apparatus"/>
    <property type="evidence" value="ECO:0007669"/>
    <property type="project" value="TreeGrafter"/>
</dbReference>
<evidence type="ECO:0000259" key="2">
    <source>
        <dbReference type="Pfam" id="PF13839"/>
    </source>
</evidence>
<dbReference type="PANTHER" id="PTHR32285:SF155">
    <property type="entry name" value="PROTEIN TRICHOME BIREFRINGENCE-LIKE 36"/>
    <property type="match status" value="1"/>
</dbReference>
<dbReference type="PANTHER" id="PTHR32285">
    <property type="entry name" value="PROTEIN TRICHOME BIREFRINGENCE-LIKE 9-RELATED"/>
    <property type="match status" value="1"/>
</dbReference>
<accession>A9NU98</accession>
<proteinExistence type="evidence at transcript level"/>